<dbReference type="InterPro" id="IPR008995">
    <property type="entry name" value="Mo/tungstate-bd_C_term_dom"/>
</dbReference>
<dbReference type="GO" id="GO:0140359">
    <property type="term" value="F:ABC-type transporter activity"/>
    <property type="evidence" value="ECO:0007669"/>
    <property type="project" value="UniProtKB-ARBA"/>
</dbReference>
<keyword evidence="2" id="KW-0472">Membrane</keyword>
<dbReference type="InterPro" id="IPR012340">
    <property type="entry name" value="NA-bd_OB-fold"/>
</dbReference>
<dbReference type="EMBL" id="SMBX01000001">
    <property type="protein sequence ID" value="TCV02971.1"/>
    <property type="molecule type" value="Genomic_DNA"/>
</dbReference>
<dbReference type="Proteomes" id="UP000294692">
    <property type="component" value="Unassembled WGS sequence"/>
</dbReference>
<dbReference type="InterPro" id="IPR003439">
    <property type="entry name" value="ABC_transporter-like_ATP-bd"/>
</dbReference>
<evidence type="ECO:0000256" key="1">
    <source>
        <dbReference type="ARBA" id="ARBA00022448"/>
    </source>
</evidence>
<dbReference type="InterPro" id="IPR027417">
    <property type="entry name" value="P-loop_NTPase"/>
</dbReference>
<dbReference type="SUPFAM" id="SSF50331">
    <property type="entry name" value="MOP-like"/>
    <property type="match status" value="1"/>
</dbReference>
<dbReference type="Gene3D" id="2.40.50.140">
    <property type="entry name" value="Nucleic acid-binding proteins"/>
    <property type="match status" value="1"/>
</dbReference>
<evidence type="ECO:0000259" key="5">
    <source>
        <dbReference type="PROSITE" id="PS50893"/>
    </source>
</evidence>
<dbReference type="OrthoDB" id="5298774at2"/>
<keyword evidence="7" id="KW-1185">Reference proteome</keyword>
<dbReference type="PROSITE" id="PS00211">
    <property type="entry name" value="ABC_TRANSPORTER_1"/>
    <property type="match status" value="1"/>
</dbReference>
<dbReference type="GO" id="GO:0005524">
    <property type="term" value="F:ATP binding"/>
    <property type="evidence" value="ECO:0007669"/>
    <property type="project" value="UniProtKB-KW"/>
</dbReference>
<evidence type="ECO:0000256" key="4">
    <source>
        <dbReference type="ARBA" id="ARBA00022840"/>
    </source>
</evidence>
<dbReference type="PANTHER" id="PTHR43875">
    <property type="entry name" value="MALTODEXTRIN IMPORT ATP-BINDING PROTEIN MSMX"/>
    <property type="match status" value="1"/>
</dbReference>
<comment type="caution">
    <text evidence="6">The sequence shown here is derived from an EMBL/GenBank/DDBJ whole genome shotgun (WGS) entry which is preliminary data.</text>
</comment>
<dbReference type="GO" id="GO:0055052">
    <property type="term" value="C:ATP-binding cassette (ABC) transporter complex, substrate-binding subunit-containing"/>
    <property type="evidence" value="ECO:0007669"/>
    <property type="project" value="TreeGrafter"/>
</dbReference>
<dbReference type="Gene3D" id="3.40.50.300">
    <property type="entry name" value="P-loop containing nucleotide triphosphate hydrolases"/>
    <property type="match status" value="1"/>
</dbReference>
<sequence length="361" mass="39835">MEIEIEGLCKNYVSDGKSFRALDNINLTIPANQFFTLLGPSGCGKTTLLRCIVGLETPDEGEIRIGGEVVWSKAKGIAVPPEKRGLGMVFQTYAIWPHMTVFDNIAYPLQVRGERKDVIREKVARTLKFVQLEGVEHRSATKLSGGQQQRVALARALVAEPKVILFDEPLSNLDAKLREETRKELRQFLNELNITAIYVTHDRVEALALSDSIAVMRSGHIIEIGSPQKIYFNADHRFVADFIGRANQISAKIARQENGLTVVDCGLGSIQCQSRDLEPGAEATLCIRPEFVRVTSHAPEAGQNIFRGTIASLEFVGEVYEAEILTGRERLLARIDPDVQVTEGDTVSISLDPAHCLLLSA</sequence>
<dbReference type="InterPro" id="IPR017871">
    <property type="entry name" value="ABC_transporter-like_CS"/>
</dbReference>
<dbReference type="SMART" id="SM00382">
    <property type="entry name" value="AAA"/>
    <property type="match status" value="1"/>
</dbReference>
<keyword evidence="3" id="KW-0547">Nucleotide-binding</keyword>
<keyword evidence="2" id="KW-1003">Cell membrane</keyword>
<evidence type="ECO:0000313" key="7">
    <source>
        <dbReference type="Proteomes" id="UP000294692"/>
    </source>
</evidence>
<feature type="domain" description="ABC transporter" evidence="5">
    <location>
        <begin position="3"/>
        <end position="243"/>
    </location>
</feature>
<dbReference type="Pfam" id="PF00005">
    <property type="entry name" value="ABC_tran"/>
    <property type="match status" value="1"/>
</dbReference>
<evidence type="ECO:0000313" key="6">
    <source>
        <dbReference type="EMBL" id="TCV02971.1"/>
    </source>
</evidence>
<evidence type="ECO:0000256" key="3">
    <source>
        <dbReference type="ARBA" id="ARBA00022741"/>
    </source>
</evidence>
<dbReference type="GO" id="GO:0016887">
    <property type="term" value="F:ATP hydrolysis activity"/>
    <property type="evidence" value="ECO:0007669"/>
    <property type="project" value="InterPro"/>
</dbReference>
<dbReference type="Gene3D" id="2.40.50.100">
    <property type="match status" value="1"/>
</dbReference>
<protein>
    <submittedName>
        <fullName evidence="6">Iron(III) transport system ATP-binding protein</fullName>
    </submittedName>
</protein>
<keyword evidence="4 6" id="KW-0067">ATP-binding</keyword>
<accession>A0A4R3VFF6</accession>
<dbReference type="PROSITE" id="PS50893">
    <property type="entry name" value="ABC_TRANSPORTER_2"/>
    <property type="match status" value="1"/>
</dbReference>
<dbReference type="SUPFAM" id="SSF52540">
    <property type="entry name" value="P-loop containing nucleoside triphosphate hydrolases"/>
    <property type="match status" value="1"/>
</dbReference>
<dbReference type="InterPro" id="IPR013611">
    <property type="entry name" value="Transp-assoc_OB_typ2"/>
</dbReference>
<dbReference type="RefSeq" id="WP_132472972.1">
    <property type="nucleotide sequence ID" value="NZ_JBHRVM010000001.1"/>
</dbReference>
<dbReference type="InterPro" id="IPR003593">
    <property type="entry name" value="AAA+_ATPase"/>
</dbReference>
<dbReference type="Pfam" id="PF08402">
    <property type="entry name" value="TOBE_2"/>
    <property type="match status" value="1"/>
</dbReference>
<dbReference type="AlphaFoldDB" id="A0A4R3VFF6"/>
<dbReference type="FunFam" id="3.40.50.300:FF:000042">
    <property type="entry name" value="Maltose/maltodextrin ABC transporter, ATP-binding protein"/>
    <property type="match status" value="1"/>
</dbReference>
<dbReference type="PANTHER" id="PTHR43875:SF14">
    <property type="entry name" value="ABC TRANSPORTER ATP-BINDING PROTEIN"/>
    <property type="match status" value="1"/>
</dbReference>
<proteinExistence type="predicted"/>
<evidence type="ECO:0000256" key="2">
    <source>
        <dbReference type="ARBA" id="ARBA00022475"/>
    </source>
</evidence>
<name>A0A4R3VFF6_9BURK</name>
<organism evidence="6 7">
    <name type="scientific">Paracandidimonas soli</name>
    <dbReference type="NCBI Taxonomy" id="1917182"/>
    <lineage>
        <taxon>Bacteria</taxon>
        <taxon>Pseudomonadati</taxon>
        <taxon>Pseudomonadota</taxon>
        <taxon>Betaproteobacteria</taxon>
        <taxon>Burkholderiales</taxon>
        <taxon>Alcaligenaceae</taxon>
        <taxon>Paracandidimonas</taxon>
    </lineage>
</organism>
<keyword evidence="1" id="KW-0813">Transport</keyword>
<reference evidence="6 7" key="1">
    <citation type="submission" date="2019-03" db="EMBL/GenBank/DDBJ databases">
        <title>Genomic Encyclopedia of Type Strains, Phase IV (KMG-IV): sequencing the most valuable type-strain genomes for metagenomic binning, comparative biology and taxonomic classification.</title>
        <authorList>
            <person name="Goeker M."/>
        </authorList>
    </citation>
    <scope>NUCLEOTIDE SEQUENCE [LARGE SCALE GENOMIC DNA]</scope>
    <source>
        <strain evidence="6 7">DSM 100048</strain>
    </source>
</reference>
<dbReference type="InterPro" id="IPR047641">
    <property type="entry name" value="ABC_transpr_MalK/UgpC-like"/>
</dbReference>
<gene>
    <name evidence="6" type="ORF">EV686_101431</name>
</gene>